<dbReference type="Proteomes" id="UP001157017">
    <property type="component" value="Unassembled WGS sequence"/>
</dbReference>
<accession>A0ABQ6JPN4</accession>
<organism evidence="2 3">
    <name type="scientific">Angustibacter aerolatus</name>
    <dbReference type="NCBI Taxonomy" id="1162965"/>
    <lineage>
        <taxon>Bacteria</taxon>
        <taxon>Bacillati</taxon>
        <taxon>Actinomycetota</taxon>
        <taxon>Actinomycetes</taxon>
        <taxon>Kineosporiales</taxon>
        <taxon>Kineosporiaceae</taxon>
    </lineage>
</organism>
<reference evidence="3" key="1">
    <citation type="journal article" date="2019" name="Int. J. Syst. Evol. Microbiol.">
        <title>The Global Catalogue of Microorganisms (GCM) 10K type strain sequencing project: providing services to taxonomists for standard genome sequencing and annotation.</title>
        <authorList>
            <consortium name="The Broad Institute Genomics Platform"/>
            <consortium name="The Broad Institute Genome Sequencing Center for Infectious Disease"/>
            <person name="Wu L."/>
            <person name="Ma J."/>
        </authorList>
    </citation>
    <scope>NUCLEOTIDE SEQUENCE [LARGE SCALE GENOMIC DNA]</scope>
    <source>
        <strain evidence="3">NBRC 108730</strain>
    </source>
</reference>
<evidence type="ECO:0000313" key="3">
    <source>
        <dbReference type="Proteomes" id="UP001157017"/>
    </source>
</evidence>
<proteinExistence type="predicted"/>
<keyword evidence="3" id="KW-1185">Reference proteome</keyword>
<gene>
    <name evidence="2" type="ORF">GCM10025868_44750</name>
</gene>
<feature type="region of interest" description="Disordered" evidence="1">
    <location>
        <begin position="1"/>
        <end position="21"/>
    </location>
</feature>
<sequence>MLGTVRSGAVGPDGASAGPGALLPMTLSKRLPAGATTVTATTRSSGGDVARLDALWVQPSVSALVQSGDGDAAALVRNGLARRTTQQVTLPGSGAVHATLQDDRGRTRQRVVLHAGRGGAVTVPVLPGGFTIARR</sequence>
<name>A0ABQ6JPN4_9ACTN</name>
<protein>
    <submittedName>
        <fullName evidence="2">Uncharacterized protein</fullName>
    </submittedName>
</protein>
<comment type="caution">
    <text evidence="2">The sequence shown here is derived from an EMBL/GenBank/DDBJ whole genome shotgun (WGS) entry which is preliminary data.</text>
</comment>
<evidence type="ECO:0000256" key="1">
    <source>
        <dbReference type="SAM" id="MobiDB-lite"/>
    </source>
</evidence>
<dbReference type="EMBL" id="BSUZ01000001">
    <property type="protein sequence ID" value="GMA89225.1"/>
    <property type="molecule type" value="Genomic_DNA"/>
</dbReference>
<evidence type="ECO:0000313" key="2">
    <source>
        <dbReference type="EMBL" id="GMA89225.1"/>
    </source>
</evidence>